<dbReference type="InterPro" id="IPR011990">
    <property type="entry name" value="TPR-like_helical_dom_sf"/>
</dbReference>
<comment type="caution">
    <text evidence="2">The sequence shown here is derived from an EMBL/GenBank/DDBJ whole genome shotgun (WGS) entry which is preliminary data.</text>
</comment>
<dbReference type="Proteomes" id="UP001494588">
    <property type="component" value="Unassembled WGS sequence"/>
</dbReference>
<accession>A0ABU9QSD9</accession>
<dbReference type="SUPFAM" id="SSF48452">
    <property type="entry name" value="TPR-like"/>
    <property type="match status" value="1"/>
</dbReference>
<reference evidence="2 3" key="1">
    <citation type="submission" date="2024-01" db="EMBL/GenBank/DDBJ databases">
        <title>The diversity of rhizobia nodulating Mimosa spp. in eleven states of Brazil covering several biomes is determined by host plant, location, and edaphic factors.</title>
        <authorList>
            <person name="Rouws L."/>
            <person name="Barauna A."/>
            <person name="Beukes C."/>
            <person name="De Faria S.M."/>
            <person name="Gross E."/>
            <person name="Dos Reis Junior F.B."/>
            <person name="Simon M."/>
            <person name="Maluk M."/>
            <person name="Odee D.W."/>
            <person name="Kenicer G."/>
            <person name="Young J.P.W."/>
            <person name="Reis V.M."/>
            <person name="Zilli J."/>
            <person name="James E.K."/>
        </authorList>
    </citation>
    <scope>NUCLEOTIDE SEQUENCE [LARGE SCALE GENOMIC DNA]</scope>
    <source>
        <strain evidence="2 3">JPY77</strain>
    </source>
</reference>
<evidence type="ECO:0000313" key="3">
    <source>
        <dbReference type="Proteomes" id="UP001494588"/>
    </source>
</evidence>
<gene>
    <name evidence="2" type="ORF">V4C55_41505</name>
</gene>
<name>A0ABU9QSD9_9BURK</name>
<evidence type="ECO:0008006" key="4">
    <source>
        <dbReference type="Google" id="ProtNLM"/>
    </source>
</evidence>
<sequence length="261" mass="28827">MAIAADPYFALACAGPGSRTYSEGSRSRRSQRDRAGAQPRLRAVAGHPRTDGQSTRRRLAHIDRWPRDIVILSMPLGAFGLFAFSGMADHDQARVDLCERHAKHFDADGWWFLTYRGWTHGENGDVRLGRALTQRALQLRRHNVNAAHAVAYVLYESGANDEAQDMITGWLPEYTRRACFTAALHGIALIALERADTGRALATYNEHVAPAASLGTPINIVSDTSSFLWRMQAYGHAVPAGMWDDAASTRQITSRKGLSVR</sequence>
<feature type="region of interest" description="Disordered" evidence="1">
    <location>
        <begin position="16"/>
        <end position="55"/>
    </location>
</feature>
<evidence type="ECO:0000256" key="1">
    <source>
        <dbReference type="SAM" id="MobiDB-lite"/>
    </source>
</evidence>
<protein>
    <recommendedName>
        <fullName evidence="4">Sel1 repeat family protein</fullName>
    </recommendedName>
</protein>
<proteinExistence type="predicted"/>
<organism evidence="2 3">
    <name type="scientific">Paraburkholderia sabiae</name>
    <dbReference type="NCBI Taxonomy" id="273251"/>
    <lineage>
        <taxon>Bacteria</taxon>
        <taxon>Pseudomonadati</taxon>
        <taxon>Pseudomonadota</taxon>
        <taxon>Betaproteobacteria</taxon>
        <taxon>Burkholderiales</taxon>
        <taxon>Burkholderiaceae</taxon>
        <taxon>Paraburkholderia</taxon>
    </lineage>
</organism>
<dbReference type="Gene3D" id="1.25.40.10">
    <property type="entry name" value="Tetratricopeptide repeat domain"/>
    <property type="match status" value="1"/>
</dbReference>
<keyword evidence="3" id="KW-1185">Reference proteome</keyword>
<dbReference type="EMBL" id="JAZHGC010000074">
    <property type="protein sequence ID" value="MEM5292174.1"/>
    <property type="molecule type" value="Genomic_DNA"/>
</dbReference>
<evidence type="ECO:0000313" key="2">
    <source>
        <dbReference type="EMBL" id="MEM5292174.1"/>
    </source>
</evidence>